<protein>
    <submittedName>
        <fullName evidence="1">Uncharacterized protein</fullName>
    </submittedName>
</protein>
<dbReference type="EMBL" id="FOFY01000011">
    <property type="protein sequence ID" value="SER24960.1"/>
    <property type="molecule type" value="Genomic_DNA"/>
</dbReference>
<organism evidence="1 2">
    <name type="scientific">Myroides profundi</name>
    <dbReference type="NCBI Taxonomy" id="480520"/>
    <lineage>
        <taxon>Bacteria</taxon>
        <taxon>Pseudomonadati</taxon>
        <taxon>Bacteroidota</taxon>
        <taxon>Flavobacteriia</taxon>
        <taxon>Flavobacteriales</taxon>
        <taxon>Flavobacteriaceae</taxon>
        <taxon>Myroides</taxon>
    </lineage>
</organism>
<dbReference type="RefSeq" id="WP_041892252.1">
    <property type="nucleotide sequence ID" value="NZ_CP010817.1"/>
</dbReference>
<evidence type="ECO:0000313" key="1">
    <source>
        <dbReference type="EMBL" id="SER24960.1"/>
    </source>
</evidence>
<dbReference type="Proteomes" id="UP000183496">
    <property type="component" value="Unassembled WGS sequence"/>
</dbReference>
<dbReference type="KEGG" id="mpw:MPR_2066"/>
<evidence type="ECO:0000313" key="2">
    <source>
        <dbReference type="Proteomes" id="UP000183496"/>
    </source>
</evidence>
<accession>A0AAJ4W5F6</accession>
<dbReference type="AlphaFoldDB" id="A0AAJ4W5F6"/>
<reference evidence="1 2" key="1">
    <citation type="submission" date="2016-10" db="EMBL/GenBank/DDBJ databases">
        <authorList>
            <person name="Varghese N."/>
            <person name="Submissions S."/>
        </authorList>
    </citation>
    <scope>NUCLEOTIDE SEQUENCE [LARGE SCALE GENOMIC DNA]</scope>
    <source>
        <strain evidence="2">DSM 19823 / KCTC 23066 / CCTCC M 208030 / D25</strain>
    </source>
</reference>
<name>A0AAJ4W5F6_MYRPR</name>
<gene>
    <name evidence="1" type="ORF">SAMN04488089_111126</name>
</gene>
<sequence length="146" mass="17190">MLSEKIKELFRQKGYISLTEEEKQEYINALIDLDISLESTFADFNLATYGPTFSGRGNELYNVCWFKIYSDDLDYSIESAHKVLKLPEEYIPLDSFEAEGGFFYNRKTGEVLELELGQKLIDFQNGKLQPQWEDFNSFLEWYFEIT</sequence>
<proteinExistence type="predicted"/>
<comment type="caution">
    <text evidence="1">The sequence shown here is derived from an EMBL/GenBank/DDBJ whole genome shotgun (WGS) entry which is preliminary data.</text>
</comment>
<keyword evidence="2" id="KW-1185">Reference proteome</keyword>